<proteinExistence type="predicted"/>
<dbReference type="AlphaFoldDB" id="A0A0E9RVW7"/>
<accession>A0A0E9RVW7</accession>
<dbReference type="EMBL" id="GBXM01076149">
    <property type="protein sequence ID" value="JAH32428.1"/>
    <property type="molecule type" value="Transcribed_RNA"/>
</dbReference>
<reference evidence="1" key="1">
    <citation type="submission" date="2014-11" db="EMBL/GenBank/DDBJ databases">
        <authorList>
            <person name="Amaro Gonzalez C."/>
        </authorList>
    </citation>
    <scope>NUCLEOTIDE SEQUENCE</scope>
</reference>
<name>A0A0E9RVW7_ANGAN</name>
<organism evidence="1">
    <name type="scientific">Anguilla anguilla</name>
    <name type="common">European freshwater eel</name>
    <name type="synonym">Muraena anguilla</name>
    <dbReference type="NCBI Taxonomy" id="7936"/>
    <lineage>
        <taxon>Eukaryota</taxon>
        <taxon>Metazoa</taxon>
        <taxon>Chordata</taxon>
        <taxon>Craniata</taxon>
        <taxon>Vertebrata</taxon>
        <taxon>Euteleostomi</taxon>
        <taxon>Actinopterygii</taxon>
        <taxon>Neopterygii</taxon>
        <taxon>Teleostei</taxon>
        <taxon>Anguilliformes</taxon>
        <taxon>Anguillidae</taxon>
        <taxon>Anguilla</taxon>
    </lineage>
</organism>
<evidence type="ECO:0000313" key="1">
    <source>
        <dbReference type="EMBL" id="JAH32428.1"/>
    </source>
</evidence>
<sequence length="40" mass="4113">MDCSHGNILAVYGGGQRNGLEHEGLYGLVFSQSQGGGLCS</sequence>
<protein>
    <submittedName>
        <fullName evidence="1">Uncharacterized protein</fullName>
    </submittedName>
</protein>
<reference evidence="1" key="2">
    <citation type="journal article" date="2015" name="Fish Shellfish Immunol.">
        <title>Early steps in the European eel (Anguilla anguilla)-Vibrio vulnificus interaction in the gills: Role of the RtxA13 toxin.</title>
        <authorList>
            <person name="Callol A."/>
            <person name="Pajuelo D."/>
            <person name="Ebbesson L."/>
            <person name="Teles M."/>
            <person name="MacKenzie S."/>
            <person name="Amaro C."/>
        </authorList>
    </citation>
    <scope>NUCLEOTIDE SEQUENCE</scope>
</reference>